<organism evidence="3 4">
    <name type="scientific">Theileria orientalis</name>
    <dbReference type="NCBI Taxonomy" id="68886"/>
    <lineage>
        <taxon>Eukaryota</taxon>
        <taxon>Sar</taxon>
        <taxon>Alveolata</taxon>
        <taxon>Apicomplexa</taxon>
        <taxon>Aconoidasida</taxon>
        <taxon>Piroplasmida</taxon>
        <taxon>Theileriidae</taxon>
        <taxon>Theileria</taxon>
    </lineage>
</organism>
<gene>
    <name evidence="3" type="ORF">MACJ_002767</name>
</gene>
<name>A0A976QSK4_THEOR</name>
<feature type="region of interest" description="Disordered" evidence="1">
    <location>
        <begin position="63"/>
        <end position="87"/>
    </location>
</feature>
<dbReference type="Pfam" id="PF08514">
    <property type="entry name" value="STAG"/>
    <property type="match status" value="1"/>
</dbReference>
<feature type="region of interest" description="Disordered" evidence="1">
    <location>
        <begin position="482"/>
        <end position="503"/>
    </location>
</feature>
<protein>
    <recommendedName>
        <fullName evidence="2">STAG domain-containing protein</fullName>
    </recommendedName>
</protein>
<accession>A0A976QSK4</accession>
<feature type="compositionally biased region" description="Acidic residues" evidence="1">
    <location>
        <begin position="8"/>
        <end position="32"/>
    </location>
</feature>
<dbReference type="InterPro" id="IPR013721">
    <property type="entry name" value="STAG"/>
</dbReference>
<feature type="domain" description="STAG" evidence="2">
    <location>
        <begin position="256"/>
        <end position="339"/>
    </location>
</feature>
<dbReference type="Proteomes" id="UP000244803">
    <property type="component" value="Chromosome 4"/>
</dbReference>
<dbReference type="EMBL" id="CP056067">
    <property type="protein sequence ID" value="UKJ89516.2"/>
    <property type="molecule type" value="Genomic_DNA"/>
</dbReference>
<evidence type="ECO:0000259" key="2">
    <source>
        <dbReference type="Pfam" id="PF08514"/>
    </source>
</evidence>
<evidence type="ECO:0000313" key="4">
    <source>
        <dbReference type="Proteomes" id="UP000244803"/>
    </source>
</evidence>
<reference evidence="3" key="1">
    <citation type="submission" date="2022-07" db="EMBL/GenBank/DDBJ databases">
        <title>Evaluation of T. orientalis genome assembly methods using nanopore sequencing and analysis of variation between genomes.</title>
        <authorList>
            <person name="Yam J."/>
            <person name="Micallef M.L."/>
            <person name="Liu M."/>
            <person name="Djordjevic S.P."/>
            <person name="Bogema D.R."/>
            <person name="Jenkins C."/>
        </authorList>
    </citation>
    <scope>NUCLEOTIDE SEQUENCE</scope>
    <source>
        <strain evidence="3">Fish Creek</strain>
    </source>
</reference>
<feature type="compositionally biased region" description="Polar residues" evidence="1">
    <location>
        <begin position="1464"/>
        <end position="1474"/>
    </location>
</feature>
<evidence type="ECO:0000313" key="3">
    <source>
        <dbReference type="EMBL" id="UKJ89516.2"/>
    </source>
</evidence>
<sequence length="1668" mass="190340">MAKGILEPDLEACEMIDESDSSEDSDDEDYELGDNLFSKASTKASKPRSSATKKYNFKLPRKKLSSVSRQTKRKLAVKSETKDDNLSPPNTSRLFQIVIARKHARLSSCLQRTYLSLLSDDKFVTIAEVLSFICECAGFKPNLVNRRYLNTNSEKSDSDSETANSDITLENFGWDSFRNCYSSLPSSVSYEDVLRYRDKPEPDDHAIYGKDINIEDCDSISSLFYNMCNYRIKNLTRMFDGKEGWMIDFGSVGFVRFCEFFNELVLQAEIQYFKDLLDLIQWVFVLSLCPYRPIRLLSCVACNEMISSLLAKVDTLKKDQVVLKKQLLVEAELDKRTSGRLGRGTVSLSGSTLELYKRLSLVNITCRVATAFVKASFYINYSSKLFDVFHDIRMLTSYYLVVHYLMNPRIYEHPLYVELVGMFILNQDDNLVLLLKYLLVYGGKIAKRLVDKLLTIYPNSRREVNQLVEFILLKFLNEKDEMESDDAGPNSDENSVSSSDEINRVERNRTKEQVIEKLLNDDFLYENVLNNNSVYFCSLFLSSHFPSHGFTLTFSLNLGQIKSRYGHLMNESNKTYNNHVYTYTRVGGSEDTGGLSDEEEEIKKMKLLCKLLSNHQRRGRFNRFLNNMVLSLMQLDFFKWNLSCIKFKNYSRFATVLGYQGVYNQVLLVLTENMGRKLRDVSESMFEKHQEERVRNMDDFVKHSHEVYRLNKNSTGNLNSMFGIYKNLLRYNLVSSHKLADLIINKLSYIMEHPDLTSKVINILSNMLVGGNTLLAIESNRISGAESRGSDDETESSSNLEKYKFKINSVFKSNVVKLVKHIESGFSDHEVVGRYKDPKLVNNPGLNTREELHNMKQVISTLNLFLSSFDFVTLTSNDILTIYNLLKEERVDEPVEVRGLYKNDRVVKMFRRSGLYWELLTLYYLVYEYVIYNTVSYRSYQFERLGALRHKLLCLMLDAADLYEDENRKEGNQVSRDDRVGRMCDKEAYSENESAKNNERMPMITRTSRRSKRMFVALSSVFNIMKLSNSGFLHSKSGFTLDGGIVDYLQDCILHLLMEAYATREVSQGKESKNGQFKRKERTLSLDSDGCISINYKYYLHSTEDSGYVQKNYPEERSASDDVSVDLEKENPVNELDAPTTGEEGVDLKRGYSSNYYQASDEECLKHLTPVYIAESLIYQCVKTLNSDLFNSNISVALVVNSCSGVERLRKPSLKYLEVLNTLDLRLFNLVMLHTMFTLYELSERLLLERVVTTFNSFENEQFYQVIYHVMQYVNKSQSNEKFLRYLTMMAVSNFSIKREHQRMDVLSPLTQVTAALTESAVGSDSVTKDTSNGEAVSDTNEVTQRSVVKGATKQSVARDEVAEGSHHLGANGEIEGLLRCIRVNASTGTHRYNVVKIISTILRCVNMDDQNFNTNLLLLRRRLDAKSVKKLCRLVESSIQQGSKTSKTALKNTHGEVVPVAPASTQSQKQSQPLKRVKLSRSTLDDTTLIPDECASFNDNTTDGPLADDQGNPDDDDNEFLITNDSMGYNFRRGTRSSGNLGRRNDNAEGNNSNSEYSELLSFRPSGSSDEYASALENDDDLNGGDYYDLADTDFYSAHAKDTLKQSLAPSVGIKNKIPPIELRDDELDLGDIQGVDEYEPVFDSLSDGEDPDLLKSCCVPSQKFNP</sequence>
<feature type="region of interest" description="Disordered" evidence="1">
    <location>
        <begin position="1"/>
        <end position="32"/>
    </location>
</feature>
<proteinExistence type="predicted"/>
<feature type="compositionally biased region" description="Low complexity" evidence="1">
    <location>
        <begin position="490"/>
        <end position="500"/>
    </location>
</feature>
<dbReference type="OrthoDB" id="361720at2759"/>
<feature type="region of interest" description="Disordered" evidence="1">
    <location>
        <begin position="1460"/>
        <end position="1573"/>
    </location>
</feature>
<feature type="compositionally biased region" description="Low complexity" evidence="1">
    <location>
        <begin position="1550"/>
        <end position="1560"/>
    </location>
</feature>
<feature type="compositionally biased region" description="Basic residues" evidence="1">
    <location>
        <begin position="63"/>
        <end position="76"/>
    </location>
</feature>
<evidence type="ECO:0000256" key="1">
    <source>
        <dbReference type="SAM" id="MobiDB-lite"/>
    </source>
</evidence>